<feature type="compositionally biased region" description="Basic and acidic residues" evidence="1">
    <location>
        <begin position="606"/>
        <end position="630"/>
    </location>
</feature>
<comment type="caution">
    <text evidence="2">The sequence shown here is derived from an EMBL/GenBank/DDBJ whole genome shotgun (WGS) entry which is preliminary data.</text>
</comment>
<accession>A0ABQ7TBT3</accession>
<protein>
    <submittedName>
        <fullName evidence="2">Uncharacterized protein</fullName>
    </submittedName>
</protein>
<name>A0ABQ7TBT3_PHRPL</name>
<dbReference type="EMBL" id="JAIPUX010000521">
    <property type="protein sequence ID" value="KAH0627177.1"/>
    <property type="molecule type" value="Genomic_DNA"/>
</dbReference>
<evidence type="ECO:0000313" key="3">
    <source>
        <dbReference type="Proteomes" id="UP000826234"/>
    </source>
</evidence>
<feature type="region of interest" description="Disordered" evidence="1">
    <location>
        <begin position="545"/>
        <end position="644"/>
    </location>
</feature>
<reference evidence="2 3" key="1">
    <citation type="journal article" date="2022" name="Gigascience">
        <title>A chromosome-level genome assembly and annotation of the desert horned lizard, Phrynosoma platyrhinos, provides insight into chromosomal rearrangements among reptiles.</title>
        <authorList>
            <person name="Koochekian N."/>
            <person name="Ascanio A."/>
            <person name="Farleigh K."/>
            <person name="Card D.C."/>
            <person name="Schield D.R."/>
            <person name="Castoe T.A."/>
            <person name="Jezkova T."/>
        </authorList>
    </citation>
    <scope>NUCLEOTIDE SEQUENCE [LARGE SCALE GENOMIC DNA]</scope>
    <source>
        <strain evidence="2">NK-2021</strain>
    </source>
</reference>
<feature type="compositionally biased region" description="Polar residues" evidence="1">
    <location>
        <begin position="587"/>
        <end position="605"/>
    </location>
</feature>
<evidence type="ECO:0000256" key="1">
    <source>
        <dbReference type="SAM" id="MobiDB-lite"/>
    </source>
</evidence>
<dbReference type="Proteomes" id="UP000826234">
    <property type="component" value="Unassembled WGS sequence"/>
</dbReference>
<organism evidence="2 3">
    <name type="scientific">Phrynosoma platyrhinos</name>
    <name type="common">Desert horned lizard</name>
    <dbReference type="NCBI Taxonomy" id="52577"/>
    <lineage>
        <taxon>Eukaryota</taxon>
        <taxon>Metazoa</taxon>
        <taxon>Chordata</taxon>
        <taxon>Craniata</taxon>
        <taxon>Vertebrata</taxon>
        <taxon>Euteleostomi</taxon>
        <taxon>Lepidosauria</taxon>
        <taxon>Squamata</taxon>
        <taxon>Bifurcata</taxon>
        <taxon>Unidentata</taxon>
        <taxon>Episquamata</taxon>
        <taxon>Toxicofera</taxon>
        <taxon>Iguania</taxon>
        <taxon>Phrynosomatidae</taxon>
        <taxon>Phrynosomatinae</taxon>
        <taxon>Phrynosoma</taxon>
    </lineage>
</organism>
<feature type="compositionally biased region" description="Polar residues" evidence="1">
    <location>
        <begin position="545"/>
        <end position="557"/>
    </location>
</feature>
<sequence>MMVSDLLLTTERLRSEKKFLSNMIIKLVGENQQLLRENKHFREEIRSLQYPQQYTKRMLEGIDMEDSQKIKQPKAIKQQDKLFVSRVCDSQHAKQQDCLRKTMVHHTLACCNSALTSDSARSQHYQLSSIVPEQCLEHELGRISKVLLETHLQYCEKMEGKKGEFFKEQLHMLETRSALTEQGKYIERLQMKINHLQDELKNAELRATIHCTRADLHRQIEELRKEHCGSWMYEVDMDHLGSQMNRTGKKSYVCIWQKGTGAKRPEDDTKSTKKKTEILEKVSPEVCQLPKTNLSNGWLEASINNIKNADLKVARENVLDWLQASIESLKEKGPKASKQSLEEWLKECFKNLEIECPEASRRDVKEWLKVSISHLREEGPDTSHLSVQEWLEVSVKSIQDLKEQQTYKASKMNEIEGSEKEKLIVPPCSRSSINKRWLETSIENLKARGSKLAIENVQEWLQSSMKNLIEQPSEASGKNLQEWLKAAIQNFQKECPETSRQDVKEWLVTSIQNLQEKGGPETCYLTVQEWHEESLKGLQVEASKQNMQEFSEPSTRILQKEQTEPSIKTIEEQCPEATGEDVKESPEASTKTLQEGSTEISQPTVQERHEPYLESNQEKGFEASKEKIQESFKTQTGGHETSKLNLGKSLQASLKSKGDVSFPVQQNDQEWLETSIKGPQDKETVVSRQNLQEFPKASVKEQEVEGAKSSMQNGQEWLGESTGRFQNEVSRINVQKWLESSMKTLEEAGSDISKQSLQKWLEASMQNLNEICPKAARHDVKEWLETSIMNLKEQGLDTSKVSVQEWLQASIESLGKEGHKESIADVKKWWTADTNNYLGKITHDISGKTIDYPLGHHLLVQSTSFATAETHPDPPSSNSAA</sequence>
<proteinExistence type="predicted"/>
<gene>
    <name evidence="2" type="ORF">JD844_002635</name>
</gene>
<evidence type="ECO:0000313" key="2">
    <source>
        <dbReference type="EMBL" id="KAH0627177.1"/>
    </source>
</evidence>
<keyword evidence="3" id="KW-1185">Reference proteome</keyword>